<accession>A0AA40VBC4</accession>
<dbReference type="InterPro" id="IPR041705">
    <property type="entry name" value="PIN_Sll0205"/>
</dbReference>
<dbReference type="InterPro" id="IPR052919">
    <property type="entry name" value="TA_system_RNase"/>
</dbReference>
<evidence type="ECO:0000313" key="3">
    <source>
        <dbReference type="Proteomes" id="UP000543554"/>
    </source>
</evidence>
<sequence>MRLLLDTHALLWWLSDDPRLEQRARTLIADPDTTVLASAVSLWEIVVKVRIGKLEADIDAIVKTIEQQGFTTLPIDPSHLATLAGLQRLPDHRDPFDHLLIAQAIAEGATLVSEDRNMPRYPVLLLACSDAPG</sequence>
<dbReference type="PANTHER" id="PTHR36173:SF2">
    <property type="entry name" value="RIBONUCLEASE VAPC16"/>
    <property type="match status" value="1"/>
</dbReference>
<evidence type="ECO:0000313" key="2">
    <source>
        <dbReference type="EMBL" id="MBA8912945.1"/>
    </source>
</evidence>
<dbReference type="Pfam" id="PF01850">
    <property type="entry name" value="PIN"/>
    <property type="match status" value="1"/>
</dbReference>
<keyword evidence="3" id="KW-1185">Reference proteome</keyword>
<dbReference type="EMBL" id="JACJIB010000003">
    <property type="protein sequence ID" value="MBA8912945.1"/>
    <property type="molecule type" value="Genomic_DNA"/>
</dbReference>
<evidence type="ECO:0000259" key="1">
    <source>
        <dbReference type="Pfam" id="PF01850"/>
    </source>
</evidence>
<gene>
    <name evidence="2" type="ORF">HNR51_002023</name>
</gene>
<comment type="caution">
    <text evidence="2">The sequence shown here is derived from an EMBL/GenBank/DDBJ whole genome shotgun (WGS) entry which is preliminary data.</text>
</comment>
<protein>
    <submittedName>
        <fullName evidence="2">PIN domain nuclease of toxin-antitoxin system</fullName>
    </submittedName>
</protein>
<dbReference type="AlphaFoldDB" id="A0AA40VBC4"/>
<proteinExistence type="predicted"/>
<dbReference type="InterPro" id="IPR029060">
    <property type="entry name" value="PIN-like_dom_sf"/>
</dbReference>
<dbReference type="RefSeq" id="WP_012455183.1">
    <property type="nucleotide sequence ID" value="NZ_BPRF01000038.1"/>
</dbReference>
<feature type="domain" description="PIN" evidence="1">
    <location>
        <begin position="4"/>
        <end position="122"/>
    </location>
</feature>
<reference evidence="2 3" key="1">
    <citation type="submission" date="2020-08" db="EMBL/GenBank/DDBJ databases">
        <title>Genomic Encyclopedia of Type Strains, Phase IV (KMG-IV): sequencing the most valuable type-strain genomes for metagenomic binning, comparative biology and taxonomic classification.</title>
        <authorList>
            <person name="Goeker M."/>
        </authorList>
    </citation>
    <scope>NUCLEOTIDE SEQUENCE [LARGE SCALE GENOMIC DNA]</scope>
    <source>
        <strain evidence="2 3">DSM 11490</strain>
    </source>
</reference>
<name>A0AA40VBC4_9HYPH</name>
<organism evidence="2 3">
    <name type="scientific">Methylorubrum thiocyanatum</name>
    <dbReference type="NCBI Taxonomy" id="47958"/>
    <lineage>
        <taxon>Bacteria</taxon>
        <taxon>Pseudomonadati</taxon>
        <taxon>Pseudomonadota</taxon>
        <taxon>Alphaproteobacteria</taxon>
        <taxon>Hyphomicrobiales</taxon>
        <taxon>Methylobacteriaceae</taxon>
        <taxon>Methylorubrum</taxon>
    </lineage>
</organism>
<dbReference type="Gene3D" id="3.40.50.1010">
    <property type="entry name" value="5'-nuclease"/>
    <property type="match status" value="1"/>
</dbReference>
<dbReference type="PANTHER" id="PTHR36173">
    <property type="entry name" value="RIBONUCLEASE VAPC16-RELATED"/>
    <property type="match status" value="1"/>
</dbReference>
<dbReference type="InterPro" id="IPR002716">
    <property type="entry name" value="PIN_dom"/>
</dbReference>
<dbReference type="Proteomes" id="UP000543554">
    <property type="component" value="Unassembled WGS sequence"/>
</dbReference>
<dbReference type="SUPFAM" id="SSF88723">
    <property type="entry name" value="PIN domain-like"/>
    <property type="match status" value="1"/>
</dbReference>
<dbReference type="CDD" id="cd09872">
    <property type="entry name" value="PIN_Sll0205-like"/>
    <property type="match status" value="1"/>
</dbReference>